<dbReference type="AlphaFoldDB" id="A0AA88XF25"/>
<feature type="domain" description="VWFA" evidence="1">
    <location>
        <begin position="15"/>
        <end position="197"/>
    </location>
</feature>
<dbReference type="PROSITE" id="PS50234">
    <property type="entry name" value="VWFA"/>
    <property type="match status" value="1"/>
</dbReference>
<dbReference type="SUPFAM" id="SSF53300">
    <property type="entry name" value="vWA-like"/>
    <property type="match status" value="1"/>
</dbReference>
<reference evidence="3" key="1">
    <citation type="submission" date="2019-08" db="EMBL/GenBank/DDBJ databases">
        <title>The improved chromosome-level genome for the pearl oyster Pinctada fucata martensii using PacBio sequencing and Hi-C.</title>
        <authorList>
            <person name="Zheng Z."/>
        </authorList>
    </citation>
    <scope>NUCLEOTIDE SEQUENCE</scope>
    <source>
        <strain evidence="3">ZZ-2019</strain>
        <tissue evidence="3">Adductor muscle</tissue>
    </source>
</reference>
<dbReference type="PANTHER" id="PTHR24020">
    <property type="entry name" value="COLLAGEN ALPHA"/>
    <property type="match status" value="1"/>
</dbReference>
<dbReference type="InterPro" id="IPR050525">
    <property type="entry name" value="ECM_Assembly_Org"/>
</dbReference>
<dbReference type="PROSITE" id="PS51212">
    <property type="entry name" value="WSC"/>
    <property type="match status" value="1"/>
</dbReference>
<proteinExistence type="predicted"/>
<evidence type="ECO:0000313" key="4">
    <source>
        <dbReference type="Proteomes" id="UP001186944"/>
    </source>
</evidence>
<dbReference type="SMART" id="SM00327">
    <property type="entry name" value="VWA"/>
    <property type="match status" value="1"/>
</dbReference>
<dbReference type="InterPro" id="IPR002035">
    <property type="entry name" value="VWF_A"/>
</dbReference>
<dbReference type="InterPro" id="IPR000884">
    <property type="entry name" value="TSP1_rpt"/>
</dbReference>
<organism evidence="3 4">
    <name type="scientific">Pinctada imbricata</name>
    <name type="common">Atlantic pearl-oyster</name>
    <name type="synonym">Pinctada martensii</name>
    <dbReference type="NCBI Taxonomy" id="66713"/>
    <lineage>
        <taxon>Eukaryota</taxon>
        <taxon>Metazoa</taxon>
        <taxon>Spiralia</taxon>
        <taxon>Lophotrochozoa</taxon>
        <taxon>Mollusca</taxon>
        <taxon>Bivalvia</taxon>
        <taxon>Autobranchia</taxon>
        <taxon>Pteriomorphia</taxon>
        <taxon>Pterioida</taxon>
        <taxon>Pterioidea</taxon>
        <taxon>Pteriidae</taxon>
        <taxon>Pinctada</taxon>
    </lineage>
</organism>
<dbReference type="PROSITE" id="PS50092">
    <property type="entry name" value="TSP1"/>
    <property type="match status" value="1"/>
</dbReference>
<dbReference type="Gene3D" id="3.40.50.410">
    <property type="entry name" value="von Willebrand factor, type A domain"/>
    <property type="match status" value="1"/>
</dbReference>
<dbReference type="Gene3D" id="2.20.100.10">
    <property type="entry name" value="Thrombospondin type-1 (TSP1) repeat"/>
    <property type="match status" value="1"/>
</dbReference>
<dbReference type="Pfam" id="PF00092">
    <property type="entry name" value="VWA"/>
    <property type="match status" value="1"/>
</dbReference>
<dbReference type="SMART" id="SM00321">
    <property type="entry name" value="WSC"/>
    <property type="match status" value="1"/>
</dbReference>
<dbReference type="InterPro" id="IPR036465">
    <property type="entry name" value="vWFA_dom_sf"/>
</dbReference>
<evidence type="ECO:0000259" key="2">
    <source>
        <dbReference type="PROSITE" id="PS51212"/>
    </source>
</evidence>
<evidence type="ECO:0008006" key="5">
    <source>
        <dbReference type="Google" id="ProtNLM"/>
    </source>
</evidence>
<dbReference type="Proteomes" id="UP001186944">
    <property type="component" value="Unassembled WGS sequence"/>
</dbReference>
<protein>
    <recommendedName>
        <fullName evidence="5">VWFA domain-containing protein</fullName>
    </recommendedName>
</protein>
<dbReference type="Pfam" id="PF01822">
    <property type="entry name" value="WSC"/>
    <property type="match status" value="1"/>
</dbReference>
<dbReference type="SUPFAM" id="SSF82895">
    <property type="entry name" value="TSP-1 type 1 repeat"/>
    <property type="match status" value="1"/>
</dbReference>
<name>A0AA88XF25_PINIB</name>
<dbReference type="CDD" id="cd01450">
    <property type="entry name" value="vWFA_subfamily_ECM"/>
    <property type="match status" value="1"/>
</dbReference>
<dbReference type="EMBL" id="VSWD01000013">
    <property type="protein sequence ID" value="KAK3084115.1"/>
    <property type="molecule type" value="Genomic_DNA"/>
</dbReference>
<feature type="domain" description="WSC" evidence="2">
    <location>
        <begin position="263"/>
        <end position="361"/>
    </location>
</feature>
<dbReference type="SMART" id="SM00209">
    <property type="entry name" value="TSP1"/>
    <property type="match status" value="1"/>
</dbReference>
<evidence type="ECO:0000313" key="3">
    <source>
        <dbReference type="EMBL" id="KAK3084115.1"/>
    </source>
</evidence>
<dbReference type="InterPro" id="IPR036383">
    <property type="entry name" value="TSP1_rpt_sf"/>
</dbReference>
<accession>A0AA88XF25</accession>
<keyword evidence="4" id="KW-1185">Reference proteome</keyword>
<comment type="caution">
    <text evidence="3">The sequence shown here is derived from an EMBL/GenBank/DDBJ whole genome shotgun (WGS) entry which is preliminary data.</text>
</comment>
<dbReference type="InterPro" id="IPR002889">
    <property type="entry name" value="WSC_carb-bd"/>
</dbReference>
<sequence>MAFYLFPACALQKFDILFILDGSVSVGQKIFNLQKEVVKNITENLSISDTGVRVGVEVFNNKTTLNVPLNKFSDQTGLMKAISNISYQPTGIYSPNIGQAIDILLEIALSPSNGNRPDVHDIVVFLTNGQAPDQSYTQIETSLIHSKPISVFTLLISQYADEFESDFFSLPTDTDHLVIAETVDMLPKATKILQQKICKVKSDLGSWSSWGTWSSCVSGCHVSNRYRTRKCFKDNTYLHPCIGNHAERKQCILHQACASVPFSMKYVGCYVDSETRIFPSSQTKDDEMTWRYCANFCLRQDRNYQYMGLQYLTSCFCGYGQELSGAIKATESDCNRTCPADPFHPTHPCGGTWRMSVVRLLH</sequence>
<gene>
    <name evidence="3" type="ORF">FSP39_008410</name>
</gene>
<evidence type="ECO:0000259" key="1">
    <source>
        <dbReference type="PROSITE" id="PS50234"/>
    </source>
</evidence>